<proteinExistence type="predicted"/>
<keyword evidence="2" id="KW-0472">Membrane</keyword>
<sequence>MSNAEDRAFELLAIAEKQQLEIQAELAAIQHNNERLKAELTEAVKKASQHSAELTARKIETRAEKAIEGFDRIRWIHYAYATGGMFLFVLFITVFSILWIPSLDEIAERRDTAEKYGVDIRNINGKYAVHIMSQQCYALNGSTVKDWCVIDPK</sequence>
<evidence type="ECO:0000256" key="2">
    <source>
        <dbReference type="SAM" id="Phobius"/>
    </source>
</evidence>
<dbReference type="AlphaFoldDB" id="A0A0H5QE52"/>
<feature type="transmembrane region" description="Helical" evidence="2">
    <location>
        <begin position="78"/>
        <end position="100"/>
    </location>
</feature>
<keyword evidence="1" id="KW-0175">Coiled coil</keyword>
<keyword evidence="3" id="KW-0614">Plasmid</keyword>
<keyword evidence="2" id="KW-0812">Transmembrane</keyword>
<name>A0A0H5QE52_9ZZZZ</name>
<protein>
    <submittedName>
        <fullName evidence="3">Uncharacterized protein</fullName>
    </submittedName>
</protein>
<evidence type="ECO:0000256" key="1">
    <source>
        <dbReference type="SAM" id="Coils"/>
    </source>
</evidence>
<dbReference type="EMBL" id="LN852913">
    <property type="protein sequence ID" value="CRY94387.1"/>
    <property type="molecule type" value="Genomic_DNA"/>
</dbReference>
<accession>A0A0H5QE52</accession>
<reference evidence="3" key="1">
    <citation type="submission" date="2015-06" db="EMBL/GenBank/DDBJ databases">
        <authorList>
            <person name="Joergensen T."/>
        </authorList>
    </citation>
    <scope>NUCLEOTIDE SEQUENCE</scope>
    <source>
        <plasmid evidence="3">pRGRH0240</plasmid>
    </source>
</reference>
<feature type="coiled-coil region" evidence="1">
    <location>
        <begin position="19"/>
        <end position="57"/>
    </location>
</feature>
<organism evidence="3">
    <name type="scientific">uncultured prokaryote</name>
    <dbReference type="NCBI Taxonomy" id="198431"/>
    <lineage>
        <taxon>unclassified sequences</taxon>
        <taxon>environmental samples</taxon>
    </lineage>
</organism>
<keyword evidence="2" id="KW-1133">Transmembrane helix</keyword>
<evidence type="ECO:0000313" key="3">
    <source>
        <dbReference type="EMBL" id="CRY94387.1"/>
    </source>
</evidence>
<reference evidence="3" key="2">
    <citation type="submission" date="2015-07" db="EMBL/GenBank/DDBJ databases">
        <title>Plasmids, circular viruses and viroids from rat gut.</title>
        <authorList>
            <person name="Jorgensen T.J."/>
            <person name="Hansen M.A."/>
            <person name="Xu Z."/>
            <person name="Tabak M.A."/>
            <person name="Sorensen S.J."/>
            <person name="Hansen L.H."/>
        </authorList>
    </citation>
    <scope>NUCLEOTIDE SEQUENCE</scope>
    <source>
        <plasmid evidence="3">pRGRH0240</plasmid>
    </source>
</reference>
<geneLocation type="plasmid" evidence="3">
    <name>pRGRH0240</name>
</geneLocation>